<sequence>MPQNITDGDLQKLLHIALQSLAIQKTLLENQVAELNKEMRTLERDDELEKLDHSILLISRDYDHYKAMLDPTIKIDLENYYD</sequence>
<keyword evidence="3" id="KW-1185">Reference proteome</keyword>
<dbReference type="Proteomes" id="UP000245021">
    <property type="component" value="Unassembled WGS sequence"/>
</dbReference>
<evidence type="ECO:0000256" key="1">
    <source>
        <dbReference type="SAM" id="Coils"/>
    </source>
</evidence>
<dbReference type="EMBL" id="BFFO01000004">
    <property type="protein sequence ID" value="GBG96719.1"/>
    <property type="molecule type" value="Genomic_DNA"/>
</dbReference>
<accession>A0A2R5HF82</accession>
<dbReference type="OrthoDB" id="2321563at2"/>
<keyword evidence="1" id="KW-0175">Coiled coil</keyword>
<evidence type="ECO:0000313" key="3">
    <source>
        <dbReference type="Proteomes" id="UP000245021"/>
    </source>
</evidence>
<name>A0A2R5HF82_9LACT</name>
<reference evidence="2 3" key="1">
    <citation type="journal article" date="2018" name="Genome Announc.">
        <title>Draft Genome Sequence of Lactococcus sp. Strain NtB2 (JCM 32569), Isolated from the Gut of the Higher Termite Nasutitermes takasagoensis.</title>
        <authorList>
            <person name="Noda S."/>
            <person name="Aihara C."/>
            <person name="Yuki M."/>
            <person name="Ohkuma M."/>
        </authorList>
    </citation>
    <scope>NUCLEOTIDE SEQUENCE [LARGE SCALE GENOMIC DNA]</scope>
    <source>
        <strain evidence="2 3">NtB2</strain>
    </source>
</reference>
<dbReference type="AlphaFoldDB" id="A0A2R5HF82"/>
<protein>
    <submittedName>
        <fullName evidence="2">Uncharacterized protein</fullName>
    </submittedName>
</protein>
<gene>
    <name evidence="2" type="ORF">NtB2_00843</name>
</gene>
<comment type="caution">
    <text evidence="2">The sequence shown here is derived from an EMBL/GenBank/DDBJ whole genome shotgun (WGS) entry which is preliminary data.</text>
</comment>
<evidence type="ECO:0000313" key="2">
    <source>
        <dbReference type="EMBL" id="GBG96719.1"/>
    </source>
</evidence>
<organism evidence="2 3">
    <name type="scientific">Lactococcus termiticola</name>
    <dbReference type="NCBI Taxonomy" id="2169526"/>
    <lineage>
        <taxon>Bacteria</taxon>
        <taxon>Bacillati</taxon>
        <taxon>Bacillota</taxon>
        <taxon>Bacilli</taxon>
        <taxon>Lactobacillales</taxon>
        <taxon>Streptococcaceae</taxon>
        <taxon>Lactococcus</taxon>
    </lineage>
</organism>
<dbReference type="RefSeq" id="WP_109245692.1">
    <property type="nucleotide sequence ID" value="NZ_BFFO01000004.1"/>
</dbReference>
<proteinExistence type="predicted"/>
<feature type="coiled-coil region" evidence="1">
    <location>
        <begin position="18"/>
        <end position="52"/>
    </location>
</feature>